<reference evidence="2 3" key="1">
    <citation type="submission" date="2020-02" db="EMBL/GenBank/DDBJ databases">
        <title>Draft genome sequence of Haematococcus lacustris strain NIES-144.</title>
        <authorList>
            <person name="Morimoto D."/>
            <person name="Nakagawa S."/>
            <person name="Yoshida T."/>
            <person name="Sawayama S."/>
        </authorList>
    </citation>
    <scope>NUCLEOTIDE SEQUENCE [LARGE SCALE GENOMIC DNA]</scope>
    <source>
        <strain evidence="2 3">NIES-144</strain>
    </source>
</reference>
<dbReference type="Proteomes" id="UP000485058">
    <property type="component" value="Unassembled WGS sequence"/>
</dbReference>
<dbReference type="EMBL" id="BLLF01008487">
    <property type="protein sequence ID" value="GFH33400.1"/>
    <property type="molecule type" value="Genomic_DNA"/>
</dbReference>
<proteinExistence type="predicted"/>
<accession>A0A6A0AKB5</accession>
<gene>
    <name evidence="2" type="ORF">HaLaN_32768</name>
</gene>
<feature type="compositionally biased region" description="Polar residues" evidence="1">
    <location>
        <begin position="1"/>
        <end position="16"/>
    </location>
</feature>
<comment type="caution">
    <text evidence="2">The sequence shown here is derived from an EMBL/GenBank/DDBJ whole genome shotgun (WGS) entry which is preliminary data.</text>
</comment>
<protein>
    <submittedName>
        <fullName evidence="2">Uncharacterized protein</fullName>
    </submittedName>
</protein>
<evidence type="ECO:0000313" key="2">
    <source>
        <dbReference type="EMBL" id="GFH33400.1"/>
    </source>
</evidence>
<name>A0A6A0AKB5_HAELA</name>
<sequence>HQQQEGSISTIRQCSTTDKHAEGSGHRPSYST</sequence>
<evidence type="ECO:0000256" key="1">
    <source>
        <dbReference type="SAM" id="MobiDB-lite"/>
    </source>
</evidence>
<dbReference type="AlphaFoldDB" id="A0A6A0AKB5"/>
<evidence type="ECO:0000313" key="3">
    <source>
        <dbReference type="Proteomes" id="UP000485058"/>
    </source>
</evidence>
<organism evidence="2 3">
    <name type="scientific">Haematococcus lacustris</name>
    <name type="common">Green alga</name>
    <name type="synonym">Haematococcus pluvialis</name>
    <dbReference type="NCBI Taxonomy" id="44745"/>
    <lineage>
        <taxon>Eukaryota</taxon>
        <taxon>Viridiplantae</taxon>
        <taxon>Chlorophyta</taxon>
        <taxon>core chlorophytes</taxon>
        <taxon>Chlorophyceae</taxon>
        <taxon>CS clade</taxon>
        <taxon>Chlamydomonadales</taxon>
        <taxon>Haematococcaceae</taxon>
        <taxon>Haematococcus</taxon>
    </lineage>
</organism>
<feature type="region of interest" description="Disordered" evidence="1">
    <location>
        <begin position="1"/>
        <end position="32"/>
    </location>
</feature>
<keyword evidence="3" id="KW-1185">Reference proteome</keyword>
<feature type="non-terminal residue" evidence="2">
    <location>
        <position position="1"/>
    </location>
</feature>